<dbReference type="InterPro" id="IPR037196">
    <property type="entry name" value="HSP90_C"/>
</dbReference>
<dbReference type="GO" id="GO:0051082">
    <property type="term" value="F:unfolded protein binding"/>
    <property type="evidence" value="ECO:0007669"/>
    <property type="project" value="InterPro"/>
</dbReference>
<dbReference type="Proteomes" id="UP000534870">
    <property type="component" value="Unassembled WGS sequence"/>
</dbReference>
<sequence length="84" mass="8915">GPDLQLQRLLRRSGQAVPDLAPVLEINAAHPLIRDLAARVARDEAIDDVALILLDVARIQDGESPKDPAGFASRLTATLARAGV</sequence>
<evidence type="ECO:0000313" key="3">
    <source>
        <dbReference type="EMBL" id="NVN10892.1"/>
    </source>
</evidence>
<dbReference type="AlphaFoldDB" id="A0A7Y7IV63"/>
<dbReference type="EMBL" id="JABXXP010000088">
    <property type="protein sequence ID" value="NVN10892.1"/>
    <property type="molecule type" value="Genomic_DNA"/>
</dbReference>
<evidence type="ECO:0000313" key="4">
    <source>
        <dbReference type="Proteomes" id="UP000534870"/>
    </source>
</evidence>
<dbReference type="GO" id="GO:0005524">
    <property type="term" value="F:ATP binding"/>
    <property type="evidence" value="ECO:0007669"/>
    <property type="project" value="InterPro"/>
</dbReference>
<dbReference type="Gene3D" id="1.20.120.790">
    <property type="entry name" value="Heat shock protein 90, C-terminal domain"/>
    <property type="match status" value="1"/>
</dbReference>
<keyword evidence="2" id="KW-0143">Chaperone</keyword>
<protein>
    <submittedName>
        <fullName evidence="3">Molecular chaperone HtpG</fullName>
    </submittedName>
</protein>
<dbReference type="GO" id="GO:0140662">
    <property type="term" value="F:ATP-dependent protein folding chaperone"/>
    <property type="evidence" value="ECO:0007669"/>
    <property type="project" value="InterPro"/>
</dbReference>
<organism evidence="3 4">
    <name type="scientific">Nguyenibacter vanlangensis</name>
    <dbReference type="NCBI Taxonomy" id="1216886"/>
    <lineage>
        <taxon>Bacteria</taxon>
        <taxon>Pseudomonadati</taxon>
        <taxon>Pseudomonadota</taxon>
        <taxon>Alphaproteobacteria</taxon>
        <taxon>Acetobacterales</taxon>
        <taxon>Acetobacteraceae</taxon>
        <taxon>Nguyenibacter</taxon>
    </lineage>
</organism>
<comment type="similarity">
    <text evidence="1">Belongs to the heat shock protein 90 family.</text>
</comment>
<evidence type="ECO:0000256" key="1">
    <source>
        <dbReference type="ARBA" id="ARBA00008239"/>
    </source>
</evidence>
<evidence type="ECO:0000256" key="2">
    <source>
        <dbReference type="ARBA" id="ARBA00023186"/>
    </source>
</evidence>
<dbReference type="SUPFAM" id="SSF110942">
    <property type="entry name" value="HSP90 C-terminal domain"/>
    <property type="match status" value="1"/>
</dbReference>
<reference evidence="3 4" key="1">
    <citation type="submission" date="2020-06" db="EMBL/GenBank/DDBJ databases">
        <title>Description of novel acetic acid bacteria.</title>
        <authorList>
            <person name="Sombolestani A."/>
        </authorList>
    </citation>
    <scope>NUCLEOTIDE SEQUENCE [LARGE SCALE GENOMIC DNA]</scope>
    <source>
        <strain evidence="3 4">LMG 31431</strain>
    </source>
</reference>
<name>A0A7Y7IV63_9PROT</name>
<dbReference type="InterPro" id="IPR001404">
    <property type="entry name" value="Hsp90_fam"/>
</dbReference>
<dbReference type="Pfam" id="PF00183">
    <property type="entry name" value="HSP90"/>
    <property type="match status" value="1"/>
</dbReference>
<dbReference type="GO" id="GO:0016887">
    <property type="term" value="F:ATP hydrolysis activity"/>
    <property type="evidence" value="ECO:0007669"/>
    <property type="project" value="InterPro"/>
</dbReference>
<accession>A0A7Y7IV63</accession>
<feature type="non-terminal residue" evidence="3">
    <location>
        <position position="1"/>
    </location>
</feature>
<proteinExistence type="inferred from homology"/>
<gene>
    <name evidence="3" type="ORF">HUK84_06985</name>
</gene>
<comment type="caution">
    <text evidence="3">The sequence shown here is derived from an EMBL/GenBank/DDBJ whole genome shotgun (WGS) entry which is preliminary data.</text>
</comment>